<protein>
    <submittedName>
        <fullName evidence="1">DUF2247 family protein</fullName>
    </submittedName>
</protein>
<comment type="caution">
    <text evidence="1">The sequence shown here is derived from an EMBL/GenBank/DDBJ whole genome shotgun (WGS) entry which is preliminary data.</text>
</comment>
<keyword evidence="2" id="KW-1185">Reference proteome</keyword>
<evidence type="ECO:0000313" key="2">
    <source>
        <dbReference type="Proteomes" id="UP000483286"/>
    </source>
</evidence>
<dbReference type="Pfam" id="PF10004">
    <property type="entry name" value="DUF2247"/>
    <property type="match status" value="1"/>
</dbReference>
<evidence type="ECO:0000313" key="1">
    <source>
        <dbReference type="EMBL" id="MVN86134.1"/>
    </source>
</evidence>
<name>A0A7C9HQF4_9DEIO</name>
<gene>
    <name evidence="1" type="ORF">GO986_05090</name>
</gene>
<accession>A0A7C9HQF4</accession>
<proteinExistence type="predicted"/>
<dbReference type="AlphaFoldDB" id="A0A7C9HQF4"/>
<sequence length="270" mass="30669">MPGSALIWRPAHKGATRGVNAYAQQVKPFPQALSWSAILLGWADRWMTVQELAALAENRLLAASGDELTLLSELVSSRSDTPRAEVRDLLQRLADRENWPRFFALREWQVVRLRWALAHLDDIRAKDGLETYYQLRELEAVWEDTGTPLDMPLLHPFLYSCAEMDDAEGGLELTRAQLERWLQGQEQLLITARALHDAGQHTALQTLAAAFETFQANGQGRLDLLQSEKALLESLNHHRHQELNLRVSAFNAEQLRRRVQQARAEKAAPL</sequence>
<reference evidence="1 2" key="1">
    <citation type="submission" date="2019-12" db="EMBL/GenBank/DDBJ databases">
        <title>Deinococcus sp. HMF7620 Genome sequencing and assembly.</title>
        <authorList>
            <person name="Kang H."/>
            <person name="Kim H."/>
            <person name="Joh K."/>
        </authorList>
    </citation>
    <scope>NUCLEOTIDE SEQUENCE [LARGE SCALE GENOMIC DNA]</scope>
    <source>
        <strain evidence="1 2">HMF7620</strain>
    </source>
</reference>
<dbReference type="InterPro" id="IPR016630">
    <property type="entry name" value="UCP015278"/>
</dbReference>
<dbReference type="EMBL" id="WQLB01000004">
    <property type="protein sequence ID" value="MVN86134.1"/>
    <property type="molecule type" value="Genomic_DNA"/>
</dbReference>
<dbReference type="Proteomes" id="UP000483286">
    <property type="component" value="Unassembled WGS sequence"/>
</dbReference>
<organism evidence="1 2">
    <name type="scientific">Deinococcus arboris</name>
    <dbReference type="NCBI Taxonomy" id="2682977"/>
    <lineage>
        <taxon>Bacteria</taxon>
        <taxon>Thermotogati</taxon>
        <taxon>Deinococcota</taxon>
        <taxon>Deinococci</taxon>
        <taxon>Deinococcales</taxon>
        <taxon>Deinococcaceae</taxon>
        <taxon>Deinococcus</taxon>
    </lineage>
</organism>